<proteinExistence type="inferred from homology"/>
<dbReference type="InterPro" id="IPR002123">
    <property type="entry name" value="Plipid/glycerol_acylTrfase"/>
</dbReference>
<evidence type="ECO:0000256" key="1">
    <source>
        <dbReference type="ARBA" id="ARBA00008655"/>
    </source>
</evidence>
<dbReference type="SMART" id="SM00563">
    <property type="entry name" value="PlsC"/>
    <property type="match status" value="1"/>
</dbReference>
<dbReference type="Pfam" id="PF01553">
    <property type="entry name" value="Acyltransferase"/>
    <property type="match status" value="1"/>
</dbReference>
<evidence type="ECO:0000313" key="7">
    <source>
        <dbReference type="EMBL" id="KAE8250349.1"/>
    </source>
</evidence>
<reference evidence="6" key="3">
    <citation type="submission" date="2020-10" db="EMBL/GenBank/DDBJ databases">
        <authorList>
            <person name="Sedaghatjoo S."/>
        </authorList>
    </citation>
    <scope>NUCLEOTIDE SEQUENCE</scope>
    <source>
        <strain evidence="6">AZH3</strain>
    </source>
</reference>
<evidence type="ECO:0000259" key="5">
    <source>
        <dbReference type="SMART" id="SM00563"/>
    </source>
</evidence>
<dbReference type="CDD" id="cd07990">
    <property type="entry name" value="LPLAT_LCLAT1-like"/>
    <property type="match status" value="1"/>
</dbReference>
<dbReference type="SUPFAM" id="SSF69593">
    <property type="entry name" value="Glycerol-3-phosphate (1)-acyltransferase"/>
    <property type="match status" value="1"/>
</dbReference>
<feature type="transmembrane region" description="Helical" evidence="4">
    <location>
        <begin position="459"/>
        <end position="476"/>
    </location>
</feature>
<evidence type="ECO:0000256" key="4">
    <source>
        <dbReference type="SAM" id="Phobius"/>
    </source>
</evidence>
<reference evidence="7" key="2">
    <citation type="journal article" date="2019" name="IMA Fungus">
        <title>Genome sequencing and comparison of five Tilletia species to identify candidate genes for the detection of regulated species infecting wheat.</title>
        <authorList>
            <person name="Nguyen H.D.T."/>
            <person name="Sultana T."/>
            <person name="Kesanakurti P."/>
            <person name="Hambleton S."/>
        </authorList>
    </citation>
    <scope>NUCLEOTIDE SEQUENCE</scope>
    <source>
        <strain evidence="7">DAOMC 238032</strain>
    </source>
</reference>
<comment type="similarity">
    <text evidence="1">Belongs to the 1-acyl-sn-glycerol-3-phosphate acyltransferase family.</text>
</comment>
<comment type="caution">
    <text evidence="7">The sequence shown here is derived from an EMBL/GenBank/DDBJ whole genome shotgun (WGS) entry which is preliminary data.</text>
</comment>
<dbReference type="PANTHER" id="PTHR10983:SF16">
    <property type="entry name" value="LYSOCARDIOLIPIN ACYLTRANSFERASE 1"/>
    <property type="match status" value="1"/>
</dbReference>
<dbReference type="Pfam" id="PF16076">
    <property type="entry name" value="Acyltransf_C"/>
    <property type="match status" value="1"/>
</dbReference>
<organism evidence="7 8">
    <name type="scientific">Tilletia caries</name>
    <name type="common">wheat bunt fungus</name>
    <dbReference type="NCBI Taxonomy" id="13290"/>
    <lineage>
        <taxon>Eukaryota</taxon>
        <taxon>Fungi</taxon>
        <taxon>Dikarya</taxon>
        <taxon>Basidiomycota</taxon>
        <taxon>Ustilaginomycotina</taxon>
        <taxon>Exobasidiomycetes</taxon>
        <taxon>Tilletiales</taxon>
        <taxon>Tilletiaceae</taxon>
        <taxon>Tilletia</taxon>
    </lineage>
</organism>
<dbReference type="Proteomes" id="UP000077671">
    <property type="component" value="Unassembled WGS sequence"/>
</dbReference>
<keyword evidence="4" id="KW-0812">Transmembrane</keyword>
<dbReference type="Proteomes" id="UP000836402">
    <property type="component" value="Unassembled WGS sequence"/>
</dbReference>
<feature type="transmembrane region" description="Helical" evidence="4">
    <location>
        <begin position="21"/>
        <end position="39"/>
    </location>
</feature>
<dbReference type="PANTHER" id="PTHR10983">
    <property type="entry name" value="1-ACYLGLYCEROL-3-PHOSPHATE ACYLTRANSFERASE-RELATED"/>
    <property type="match status" value="1"/>
</dbReference>
<dbReference type="InterPro" id="IPR032098">
    <property type="entry name" value="Acyltransf_C"/>
</dbReference>
<evidence type="ECO:0000256" key="2">
    <source>
        <dbReference type="ARBA" id="ARBA00022679"/>
    </source>
</evidence>
<gene>
    <name evidence="7" type="ORF">A4X03_0g6457</name>
    <name evidence="6" type="ORF">JKIAZH3_G5531</name>
</gene>
<dbReference type="AlphaFoldDB" id="A0A177UUT2"/>
<dbReference type="GO" id="GO:0036149">
    <property type="term" value="P:phosphatidylinositol acyl-chain remodeling"/>
    <property type="evidence" value="ECO:0007669"/>
    <property type="project" value="TreeGrafter"/>
</dbReference>
<dbReference type="EMBL" id="CAJHJG010005325">
    <property type="protein sequence ID" value="CAD6949401.1"/>
    <property type="molecule type" value="Genomic_DNA"/>
</dbReference>
<keyword evidence="4" id="KW-1133">Transmembrane helix</keyword>
<protein>
    <recommendedName>
        <fullName evidence="5">Phospholipid/glycerol acyltransferase domain-containing protein</fullName>
    </recommendedName>
</protein>
<evidence type="ECO:0000256" key="3">
    <source>
        <dbReference type="ARBA" id="ARBA00023315"/>
    </source>
</evidence>
<sequence>MSVPTTSMPRSSIPIADRQGPVKWLSLVAFVAVFMFGMLCEHGTQLLLWPFYFFESTRPFYEQGVDYTKLAFGRNLCLISQLFAPSTLVVSFADDSGRHLDPEPFVTRAQSPYTAGSKGGRVTGLNLPGRAVVIANHQIYLDWLYIWILAYHADLADSIHILLKDSLRWTPIIGPAMQFYNFIFLKRKWDEDKQNLSNQLATLTEKVKSGSAGTSVASTINASGTQPAPQKLILNIFPEGTLVSELSRPPSKKYADKIGQPDFQNMVMPRSTGLLYCLRTLASEIADLKLIDLTIGFPGVPPAGTGQKHYTLRSVYMDGVSPPSVHVHIVISRISSFVAGGSDSPPLGKLPKSARESPLSLPTDEEKQAFETWLLRRWRRKDELLERFYKDGDFVGGAFAQTEAAGEYRRPQVVRLESAPNGEAPAKVSKRDRAAASGSTDNALKWVELPMELRSPLEIGHVFCWFAPVVAIYFLVKVVRVFTG</sequence>
<evidence type="ECO:0000313" key="6">
    <source>
        <dbReference type="EMBL" id="CAD6949401.1"/>
    </source>
</evidence>
<evidence type="ECO:0000313" key="8">
    <source>
        <dbReference type="Proteomes" id="UP000077671"/>
    </source>
</evidence>
<accession>A0A177UUT2</accession>
<feature type="domain" description="Phospholipid/glycerol acyltransferase" evidence="5">
    <location>
        <begin position="131"/>
        <end position="275"/>
    </location>
</feature>
<evidence type="ECO:0000313" key="9">
    <source>
        <dbReference type="Proteomes" id="UP000836402"/>
    </source>
</evidence>
<dbReference type="GO" id="GO:0005783">
    <property type="term" value="C:endoplasmic reticulum"/>
    <property type="evidence" value="ECO:0007669"/>
    <property type="project" value="TreeGrafter"/>
</dbReference>
<dbReference type="GO" id="GO:0016746">
    <property type="term" value="F:acyltransferase activity"/>
    <property type="evidence" value="ECO:0007669"/>
    <property type="project" value="UniProtKB-KW"/>
</dbReference>
<reference evidence="7" key="1">
    <citation type="submission" date="2016-04" db="EMBL/GenBank/DDBJ databases">
        <authorList>
            <person name="Nguyen H.D."/>
            <person name="Kesanakurti P."/>
            <person name="Cullis J."/>
            <person name="Levesque C.A."/>
            <person name="Hambleton S."/>
        </authorList>
    </citation>
    <scope>NUCLEOTIDE SEQUENCE</scope>
    <source>
        <strain evidence="7">DAOMC 238032</strain>
    </source>
</reference>
<keyword evidence="3" id="KW-0012">Acyltransferase</keyword>
<keyword evidence="2" id="KW-0808">Transferase</keyword>
<dbReference type="EMBL" id="LWDD02001240">
    <property type="protein sequence ID" value="KAE8250349.1"/>
    <property type="molecule type" value="Genomic_DNA"/>
</dbReference>
<keyword evidence="9" id="KW-1185">Reference proteome</keyword>
<keyword evidence="4" id="KW-0472">Membrane</keyword>
<name>A0A177UUT2_9BASI</name>